<evidence type="ECO:0000256" key="2">
    <source>
        <dbReference type="SAM" id="SignalP"/>
    </source>
</evidence>
<keyword evidence="2" id="KW-0732">Signal</keyword>
<organism evidence="3 4">
    <name type="scientific">Sedimentitalea nanhaiensis</name>
    <dbReference type="NCBI Taxonomy" id="999627"/>
    <lineage>
        <taxon>Bacteria</taxon>
        <taxon>Pseudomonadati</taxon>
        <taxon>Pseudomonadota</taxon>
        <taxon>Alphaproteobacteria</taxon>
        <taxon>Rhodobacterales</taxon>
        <taxon>Paracoccaceae</taxon>
        <taxon>Sedimentitalea</taxon>
    </lineage>
</organism>
<keyword evidence="1" id="KW-0812">Transmembrane</keyword>
<keyword evidence="1" id="KW-1133">Transmembrane helix</keyword>
<evidence type="ECO:0000256" key="1">
    <source>
        <dbReference type="SAM" id="Phobius"/>
    </source>
</evidence>
<name>A0A1I7DLC5_9RHOB</name>
<keyword evidence="1" id="KW-0472">Membrane</keyword>
<protein>
    <submittedName>
        <fullName evidence="3">VPLPA-CTERM protein sorting domain-containing protein</fullName>
    </submittedName>
</protein>
<dbReference type="STRING" id="999627.SAMN05216236_13015"/>
<dbReference type="EMBL" id="FPAW01000030">
    <property type="protein sequence ID" value="SFU12482.1"/>
    <property type="molecule type" value="Genomic_DNA"/>
</dbReference>
<dbReference type="AlphaFoldDB" id="A0A1I7DLC5"/>
<keyword evidence="4" id="KW-1185">Reference proteome</keyword>
<dbReference type="RefSeq" id="WP_027260241.1">
    <property type="nucleotide sequence ID" value="NZ_FPAW01000030.1"/>
</dbReference>
<feature type="transmembrane region" description="Helical" evidence="1">
    <location>
        <begin position="192"/>
        <end position="211"/>
    </location>
</feature>
<proteinExistence type="predicted"/>
<reference evidence="3 4" key="1">
    <citation type="submission" date="2016-10" db="EMBL/GenBank/DDBJ databases">
        <authorList>
            <person name="de Groot N.N."/>
        </authorList>
    </citation>
    <scope>NUCLEOTIDE SEQUENCE [LARGE SCALE GENOMIC DNA]</scope>
    <source>
        <strain evidence="3 4">CGMCC 1.10959</strain>
    </source>
</reference>
<dbReference type="Proteomes" id="UP000182466">
    <property type="component" value="Unassembled WGS sequence"/>
</dbReference>
<evidence type="ECO:0000313" key="3">
    <source>
        <dbReference type="EMBL" id="SFU12482.1"/>
    </source>
</evidence>
<feature type="signal peptide" evidence="2">
    <location>
        <begin position="1"/>
        <end position="21"/>
    </location>
</feature>
<evidence type="ECO:0000313" key="4">
    <source>
        <dbReference type="Proteomes" id="UP000182466"/>
    </source>
</evidence>
<feature type="chain" id="PRO_5010198747" evidence="2">
    <location>
        <begin position="22"/>
        <end position="219"/>
    </location>
</feature>
<sequence>MLRFLMIAGLLSGLFSTQADARTIRYEFDVVDSWFSVGNLTEISSPFTSNVTERQVEYNDPLYQEVVAGIHPLADLIGKTGRVAMQLEIDWSDIYSIDCLSGILCAEFNRMHPQPGSVVDSAVNPNGFTIFAWGSSGEWYLGSNPMTGEGRLFFTDDRTWGTGWLNGNFYEHGGATADFALANFTSTEISPVPLPAAAPLLAMGLMAFGFVRRRARRLS</sequence>
<gene>
    <name evidence="3" type="ORF">SAMN05216236_13015</name>
</gene>
<accession>A0A1I7DLC5</accession>